<feature type="non-terminal residue" evidence="3">
    <location>
        <position position="259"/>
    </location>
</feature>
<comment type="caution">
    <text evidence="3">The sequence shown here is derived from an EMBL/GenBank/DDBJ whole genome shotgun (WGS) entry which is preliminary data.</text>
</comment>
<dbReference type="InterPro" id="IPR023214">
    <property type="entry name" value="HAD_sf"/>
</dbReference>
<gene>
    <name evidence="3" type="ORF">KR093_008632</name>
</gene>
<evidence type="ECO:0000313" key="3">
    <source>
        <dbReference type="EMBL" id="KAH8366055.1"/>
    </source>
</evidence>
<dbReference type="Proteomes" id="UP001200034">
    <property type="component" value="Unassembled WGS sequence"/>
</dbReference>
<dbReference type="InterPro" id="IPR011948">
    <property type="entry name" value="Dullard_phosphatase"/>
</dbReference>
<protein>
    <recommendedName>
        <fullName evidence="2">FCP1 homology domain-containing protein</fullName>
    </recommendedName>
</protein>
<sequence length="259" mass="30107">MEFSHSFHSLYCVVTLAMLGTVLILKSPILRRRLQLKLGTMHHRLINYTPIGHMDILSPVSRHRLRLVKRKTLVLDMDDTLIKSYFDYSRSRSWRRRRPPKTSSIEPDFSFYSQSGDVHVSVYKRPHLDYFLKCVAKWYNVMIFTAATKSYAARVLDHLDGDNEIFQRRLYRHNCIDVCGLLAKYVSLCDRDATNVVLIDDSHVANSFNVGNSLHIKPYKPGSRDEELLALLPFLDALRFTHDVRSVLGRVTRYDCLTT</sequence>
<dbReference type="NCBIfam" id="TIGR02251">
    <property type="entry name" value="HIF-SF_euk"/>
    <property type="match status" value="1"/>
</dbReference>
<dbReference type="InterPro" id="IPR036412">
    <property type="entry name" value="HAD-like_sf"/>
</dbReference>
<dbReference type="InterPro" id="IPR050365">
    <property type="entry name" value="TIM50"/>
</dbReference>
<keyword evidence="4" id="KW-1185">Reference proteome</keyword>
<evidence type="ECO:0000256" key="1">
    <source>
        <dbReference type="SAM" id="Phobius"/>
    </source>
</evidence>
<dbReference type="GO" id="GO:0016791">
    <property type="term" value="F:phosphatase activity"/>
    <property type="evidence" value="ECO:0007669"/>
    <property type="project" value="InterPro"/>
</dbReference>
<dbReference type="Gene3D" id="3.40.50.1000">
    <property type="entry name" value="HAD superfamily/HAD-like"/>
    <property type="match status" value="1"/>
</dbReference>
<keyword evidence="1" id="KW-0472">Membrane</keyword>
<dbReference type="InterPro" id="IPR004274">
    <property type="entry name" value="FCP1_dom"/>
</dbReference>
<dbReference type="SMART" id="SM00577">
    <property type="entry name" value="CPDc"/>
    <property type="match status" value="1"/>
</dbReference>
<dbReference type="EMBL" id="JAJJHW010002774">
    <property type="protein sequence ID" value="KAH8366055.1"/>
    <property type="molecule type" value="Genomic_DNA"/>
</dbReference>
<evidence type="ECO:0000259" key="2">
    <source>
        <dbReference type="PROSITE" id="PS50969"/>
    </source>
</evidence>
<dbReference type="CDD" id="cd07521">
    <property type="entry name" value="HAD_FCP1-like"/>
    <property type="match status" value="1"/>
</dbReference>
<dbReference type="AlphaFoldDB" id="A0AAD4JWL3"/>
<dbReference type="SUPFAM" id="SSF56784">
    <property type="entry name" value="HAD-like"/>
    <property type="match status" value="1"/>
</dbReference>
<accession>A0AAD4JWL3</accession>
<name>A0AAD4JWL3_9MUSC</name>
<feature type="domain" description="FCP1 homology" evidence="2">
    <location>
        <begin position="66"/>
        <end position="238"/>
    </location>
</feature>
<proteinExistence type="predicted"/>
<dbReference type="Pfam" id="PF03031">
    <property type="entry name" value="NIF"/>
    <property type="match status" value="1"/>
</dbReference>
<keyword evidence="1" id="KW-1133">Transmembrane helix</keyword>
<organism evidence="3 4">
    <name type="scientific">Drosophila rubida</name>
    <dbReference type="NCBI Taxonomy" id="30044"/>
    <lineage>
        <taxon>Eukaryota</taxon>
        <taxon>Metazoa</taxon>
        <taxon>Ecdysozoa</taxon>
        <taxon>Arthropoda</taxon>
        <taxon>Hexapoda</taxon>
        <taxon>Insecta</taxon>
        <taxon>Pterygota</taxon>
        <taxon>Neoptera</taxon>
        <taxon>Endopterygota</taxon>
        <taxon>Diptera</taxon>
        <taxon>Brachycera</taxon>
        <taxon>Muscomorpha</taxon>
        <taxon>Ephydroidea</taxon>
        <taxon>Drosophilidae</taxon>
        <taxon>Drosophila</taxon>
    </lineage>
</organism>
<evidence type="ECO:0000313" key="4">
    <source>
        <dbReference type="Proteomes" id="UP001200034"/>
    </source>
</evidence>
<dbReference type="PANTHER" id="PTHR12210">
    <property type="entry name" value="DULLARD PROTEIN PHOSPHATASE"/>
    <property type="match status" value="1"/>
</dbReference>
<dbReference type="PROSITE" id="PS50969">
    <property type="entry name" value="FCP1"/>
    <property type="match status" value="1"/>
</dbReference>
<feature type="transmembrane region" description="Helical" evidence="1">
    <location>
        <begin position="6"/>
        <end position="25"/>
    </location>
</feature>
<reference evidence="3" key="1">
    <citation type="journal article" date="2021" name="Mol. Ecol. Resour.">
        <title>Phylogenomic analyses of the genus Drosophila reveals genomic signals of climate adaptation.</title>
        <authorList>
            <person name="Li F."/>
            <person name="Rane R.V."/>
            <person name="Luria V."/>
            <person name="Xiong Z."/>
            <person name="Chen J."/>
            <person name="Li Z."/>
            <person name="Catullo R.A."/>
            <person name="Griffin P.C."/>
            <person name="Schiffer M."/>
            <person name="Pearce S."/>
            <person name="Lee S.F."/>
            <person name="McElroy K."/>
            <person name="Stocker A."/>
            <person name="Shirriffs J."/>
            <person name="Cockerell F."/>
            <person name="Coppin C."/>
            <person name="Sgro C.M."/>
            <person name="Karger A."/>
            <person name="Cain J.W."/>
            <person name="Weber J.A."/>
            <person name="Santpere G."/>
            <person name="Kirschner M.W."/>
            <person name="Hoffmann A.A."/>
            <person name="Oakeshott J.G."/>
            <person name="Zhang G."/>
        </authorList>
    </citation>
    <scope>NUCLEOTIDE SEQUENCE</scope>
    <source>
        <strain evidence="3">BGI-SZ-2011g</strain>
    </source>
</reference>
<keyword evidence="1" id="KW-0812">Transmembrane</keyword>